<dbReference type="InterPro" id="IPR027417">
    <property type="entry name" value="P-loop_NTPase"/>
</dbReference>
<dbReference type="EMBL" id="JH651384">
    <property type="protein sequence ID" value="EIJ35148.1"/>
    <property type="molecule type" value="Genomic_DNA"/>
</dbReference>
<organism evidence="3 4">
    <name type="scientific">Thiothrix nivea (strain ATCC 35100 / DSM 5205 / JP2)</name>
    <dbReference type="NCBI Taxonomy" id="870187"/>
    <lineage>
        <taxon>Bacteria</taxon>
        <taxon>Pseudomonadati</taxon>
        <taxon>Pseudomonadota</taxon>
        <taxon>Gammaproteobacteria</taxon>
        <taxon>Thiotrichales</taxon>
        <taxon>Thiotrichaceae</taxon>
        <taxon>Thiothrix</taxon>
    </lineage>
</organism>
<feature type="domain" description="SEFIR" evidence="2">
    <location>
        <begin position="1"/>
        <end position="139"/>
    </location>
</feature>
<dbReference type="PROSITE" id="PS51534">
    <property type="entry name" value="SEFIR"/>
    <property type="match status" value="1"/>
</dbReference>
<reference evidence="4" key="1">
    <citation type="journal article" date="2011" name="Stand. Genomic Sci.">
        <title>Genome sequence of the filamentous, gliding Thiothrix nivea neotype strain (JP2(T)).</title>
        <authorList>
            <person name="Lapidus A."/>
            <person name="Nolan M."/>
            <person name="Lucas S."/>
            <person name="Glavina Del Rio T."/>
            <person name="Tice H."/>
            <person name="Cheng J.F."/>
            <person name="Tapia R."/>
            <person name="Han C."/>
            <person name="Goodwin L."/>
            <person name="Pitluck S."/>
            <person name="Liolios K."/>
            <person name="Pagani I."/>
            <person name="Ivanova N."/>
            <person name="Huntemann M."/>
            <person name="Mavromatis K."/>
            <person name="Mikhailova N."/>
            <person name="Pati A."/>
            <person name="Chen A."/>
            <person name="Palaniappan K."/>
            <person name="Land M."/>
            <person name="Brambilla E.M."/>
            <person name="Rohde M."/>
            <person name="Abt B."/>
            <person name="Verbarg S."/>
            <person name="Goker M."/>
            <person name="Bristow J."/>
            <person name="Eisen J.A."/>
            <person name="Markowitz V."/>
            <person name="Hugenholtz P."/>
            <person name="Kyrpides N.C."/>
            <person name="Klenk H.P."/>
            <person name="Woyke T."/>
        </authorList>
    </citation>
    <scope>NUCLEOTIDE SEQUENCE [LARGE SCALE GENOMIC DNA]</scope>
    <source>
        <strain evidence="4">ATCC 35100 / DSM 5205 / JP2</strain>
    </source>
</reference>
<dbReference type="Pfam" id="PF08357">
    <property type="entry name" value="SEFIR"/>
    <property type="match status" value="1"/>
</dbReference>
<dbReference type="Proteomes" id="UP000005317">
    <property type="component" value="Unassembled WGS sequence"/>
</dbReference>
<name>A0A656HE22_THINJ</name>
<dbReference type="AlphaFoldDB" id="A0A656HE22"/>
<evidence type="ECO:0000259" key="2">
    <source>
        <dbReference type="PROSITE" id="PS51534"/>
    </source>
</evidence>
<dbReference type="InterPro" id="IPR013568">
    <property type="entry name" value="SEFIR_dom"/>
</dbReference>
<dbReference type="SMART" id="SM00028">
    <property type="entry name" value="TPR"/>
    <property type="match status" value="3"/>
</dbReference>
<dbReference type="SUPFAM" id="SSF52200">
    <property type="entry name" value="Toll/Interleukin receptor TIR domain"/>
    <property type="match status" value="1"/>
</dbReference>
<evidence type="ECO:0000256" key="1">
    <source>
        <dbReference type="SAM" id="MobiDB-lite"/>
    </source>
</evidence>
<accession>A0A656HE22</accession>
<dbReference type="SUPFAM" id="SSF52540">
    <property type="entry name" value="P-loop containing nucleoside triphosphate hydrolases"/>
    <property type="match status" value="1"/>
</dbReference>
<evidence type="ECO:0000313" key="3">
    <source>
        <dbReference type="EMBL" id="EIJ35148.1"/>
    </source>
</evidence>
<feature type="region of interest" description="Disordered" evidence="1">
    <location>
        <begin position="888"/>
        <end position="920"/>
    </location>
</feature>
<dbReference type="InterPro" id="IPR019734">
    <property type="entry name" value="TPR_rpt"/>
</dbReference>
<dbReference type="Gene3D" id="1.25.40.10">
    <property type="entry name" value="Tetratricopeptide repeat domain"/>
    <property type="match status" value="2"/>
</dbReference>
<gene>
    <name evidence="3" type="ORF">Thini_2608</name>
</gene>
<dbReference type="Gene3D" id="3.40.50.10140">
    <property type="entry name" value="Toll/interleukin-1 receptor homology (TIR) domain"/>
    <property type="match status" value="1"/>
</dbReference>
<protein>
    <submittedName>
        <fullName evidence="3">SEFIR domain protein</fullName>
    </submittedName>
</protein>
<proteinExistence type="predicted"/>
<dbReference type="SUPFAM" id="SSF48452">
    <property type="entry name" value="TPR-like"/>
    <property type="match status" value="2"/>
</dbReference>
<keyword evidence="4" id="KW-1185">Reference proteome</keyword>
<sequence>MPKVFISYSHDSDEHRDFVRGIADRLRNEGVDCLIDQYINGFPPEGWQRWMENQIEASDFVLLVCTETYLRRYRGQETHGGKGVNFEGVVISQHLYDTYYQNAKFIPIIPEQGNYDHVPVPLKSYSTYRLPDEYDDVYRVLTGQAKYEQPELGEVRQLAGKDKVFIDRLPTVSGGFFGRREELQLLDDALEDTLTPQPPLPQSGRGGGRTSIIQFIAAGGTGKTKLLRHWLNQHDTDIPNRIVWSFYSQGSAEDKQVSASPFFSDAFKALRADKTEFSSEEEKGDYLAELLIRHRCLLVLDGLEPLQHVGKGMDGRLKDRAITRLLQKLAAQHTSLCIITTRIRVHDISDRPHVRSVELDNLQPADGVALLQSLGVKGTAAELDKAVREYGCHALALHLLGNALTTYLDGDIHKRDTLDELLDEYADSGRHAFKVMQAYQQWLQGTPELQLLYLLGLFGHPIETEVLEVLWEAQIPGLTTDIPRKAWLNAIRNLREKHRLLSTHEGRDDLLDCHPLIREYFGGQLQAQQPEGWRLAHERLYEYYKTLPEKELPGTLEEMKPLFSSVVHGCAAGLHQQVLDEVYWPRIQRKSYFNVRKLAAFNDDLAVTAHFFNTTWTTPSENITQEDKAKLLNQSGFCLRAVGRLSEAAEVLQKGLEFATQQKYWDEVINGGNNLSELQLVIGNIDAAIELAEMSKKYTQKIDNKYQRVKVVMTLADAFLQKGERKRALDIVHRFLTKDNGEGDPLVTHHPKNNFRCTQILLAQNEIFQSILLAQNALKVTRKKKFLLDSARCRLSLGQAYLQQDDYQKADDWLNQATIILRKAQMREYLPTGLLARAALYRQTYNFTPARQDLQEVFDIAEPSGMRLHLTDYHLEMARLLLAEQETPPNLPLSGEEQDASATTVQEHPSPDKGRTGGVSSAELSFTDHVNAAAKLIEETGYHRRDKELAELQKHISSTMT</sequence>
<dbReference type="OrthoDB" id="1426235at2"/>
<evidence type="ECO:0000313" key="4">
    <source>
        <dbReference type="Proteomes" id="UP000005317"/>
    </source>
</evidence>
<dbReference type="RefSeq" id="WP_002709060.1">
    <property type="nucleotide sequence ID" value="NZ_JH651384.1"/>
</dbReference>
<dbReference type="InterPro" id="IPR011990">
    <property type="entry name" value="TPR-like_helical_dom_sf"/>
</dbReference>
<dbReference type="Gene3D" id="3.40.50.300">
    <property type="entry name" value="P-loop containing nucleotide triphosphate hydrolases"/>
    <property type="match status" value="1"/>
</dbReference>
<dbReference type="InterPro" id="IPR035897">
    <property type="entry name" value="Toll_tir_struct_dom_sf"/>
</dbReference>